<dbReference type="SUPFAM" id="SSF49265">
    <property type="entry name" value="Fibronectin type III"/>
    <property type="match status" value="1"/>
</dbReference>
<dbReference type="InterPro" id="IPR013783">
    <property type="entry name" value="Ig-like_fold"/>
</dbReference>
<proteinExistence type="predicted"/>
<protein>
    <recommendedName>
        <fullName evidence="2">Fibronectin type-III domain-containing protein</fullName>
    </recommendedName>
</protein>
<dbReference type="Gene3D" id="2.60.40.10">
    <property type="entry name" value="Immunoglobulins"/>
    <property type="match status" value="1"/>
</dbReference>
<evidence type="ECO:0000313" key="1">
    <source>
        <dbReference type="EMBL" id="KKK87876.1"/>
    </source>
</evidence>
<dbReference type="AlphaFoldDB" id="A0A0F9BU34"/>
<accession>A0A0F9BU34</accession>
<comment type="caution">
    <text evidence="1">The sequence shown here is derived from an EMBL/GenBank/DDBJ whole genome shotgun (WGS) entry which is preliminary data.</text>
</comment>
<dbReference type="InterPro" id="IPR036116">
    <property type="entry name" value="FN3_sf"/>
</dbReference>
<gene>
    <name evidence="1" type="ORF">LCGC14_2748840</name>
</gene>
<organism evidence="1">
    <name type="scientific">marine sediment metagenome</name>
    <dbReference type="NCBI Taxonomy" id="412755"/>
    <lineage>
        <taxon>unclassified sequences</taxon>
        <taxon>metagenomes</taxon>
        <taxon>ecological metagenomes</taxon>
    </lineage>
</organism>
<name>A0A0F9BU34_9ZZZZ</name>
<evidence type="ECO:0008006" key="2">
    <source>
        <dbReference type="Google" id="ProtNLM"/>
    </source>
</evidence>
<sequence>MANEFNVYRGQDGDIDYSTAVATMDLTDTEVEIAAQYLPADTIWHYVRRELSECALESDPSDPCIVQIDDAGDMILDTPNIPDSLTVEQAAGAKLKVRWRYSELAQEIAPTGFRIYIDSGTGFDFDTPDDTVAFAQGGGPEFSWTSSALNNGQTYKFCIRAYTTAYGETQNVSFVSGVAKSSGPSGLTGITGSWEAA</sequence>
<reference evidence="1" key="1">
    <citation type="journal article" date="2015" name="Nature">
        <title>Complex archaea that bridge the gap between prokaryotes and eukaryotes.</title>
        <authorList>
            <person name="Spang A."/>
            <person name="Saw J.H."/>
            <person name="Jorgensen S.L."/>
            <person name="Zaremba-Niedzwiedzka K."/>
            <person name="Martijn J."/>
            <person name="Lind A.E."/>
            <person name="van Eijk R."/>
            <person name="Schleper C."/>
            <person name="Guy L."/>
            <person name="Ettema T.J."/>
        </authorList>
    </citation>
    <scope>NUCLEOTIDE SEQUENCE</scope>
</reference>
<dbReference type="EMBL" id="LAZR01050206">
    <property type="protein sequence ID" value="KKK87876.1"/>
    <property type="molecule type" value="Genomic_DNA"/>
</dbReference>